<dbReference type="EMBL" id="JHUK01000001">
    <property type="protein sequence ID" value="RAM58050.1"/>
    <property type="molecule type" value="Genomic_DNA"/>
</dbReference>
<evidence type="ECO:0000313" key="2">
    <source>
        <dbReference type="EMBL" id="RAM58050.1"/>
    </source>
</evidence>
<accession>A0A328IL29</accession>
<reference evidence="2 3" key="1">
    <citation type="submission" date="2014-04" db="EMBL/GenBank/DDBJ databases">
        <title>Genome study of Napier grass stunt phytoplasma.</title>
        <authorList>
            <person name="Kawicha P."/>
            <person name="Dickinson M."/>
            <person name="Hodgetts J."/>
        </authorList>
    </citation>
    <scope>NUCLEOTIDE SEQUENCE [LARGE SCALE GENOMIC DNA]</scope>
    <source>
        <strain evidence="2 3">NGS-S10</strain>
    </source>
</reference>
<organism evidence="2 3">
    <name type="scientific">Candidatus Phytoplasma oryzae</name>
    <dbReference type="NCBI Taxonomy" id="203274"/>
    <lineage>
        <taxon>Bacteria</taxon>
        <taxon>Bacillati</taxon>
        <taxon>Mycoplasmatota</taxon>
        <taxon>Mollicutes</taxon>
        <taxon>Acholeplasmatales</taxon>
        <taxon>Acholeplasmataceae</taxon>
        <taxon>Candidatus Phytoplasma</taxon>
        <taxon>16SrXI (Rice yellow dwarf group)</taxon>
    </lineage>
</organism>
<keyword evidence="3" id="KW-1185">Reference proteome</keyword>
<evidence type="ECO:0000256" key="1">
    <source>
        <dbReference type="SAM" id="Coils"/>
    </source>
</evidence>
<keyword evidence="1" id="KW-0175">Coiled coil</keyword>
<gene>
    <name evidence="2" type="ORF">DH96_00675</name>
</gene>
<dbReference type="Proteomes" id="UP000249343">
    <property type="component" value="Unassembled WGS sequence"/>
</dbReference>
<protein>
    <submittedName>
        <fullName evidence="2">Uncharacterized protein</fullName>
    </submittedName>
</protein>
<evidence type="ECO:0000313" key="3">
    <source>
        <dbReference type="Proteomes" id="UP000249343"/>
    </source>
</evidence>
<dbReference type="RefSeq" id="WP_066539971.1">
    <property type="nucleotide sequence ID" value="NZ_JHUK01000001.1"/>
</dbReference>
<feature type="coiled-coil region" evidence="1">
    <location>
        <begin position="89"/>
        <end position="118"/>
    </location>
</feature>
<sequence>MKFNVKINSFLNHNVLKCFILGFVFILFLLKPNVVMGIKNKNNKKKLSICNLIPILKNTDPILFLEEESRLFRLRNKKISLSNYKEDTMKDEQEEIMKHEQEERYEKEKEIIQNIIQQKLMFLKQKLLLISKLKDLFEPRYFLNISNNKNLFVYSRNLEYKLKKIIKLIEKIQLKANSKLYILFSLYEEISELEKDINNYDKNITDEDLEDLKLFY</sequence>
<name>A0A328IL29_9MOLU</name>
<comment type="caution">
    <text evidence="2">The sequence shown here is derived from an EMBL/GenBank/DDBJ whole genome shotgun (WGS) entry which is preliminary data.</text>
</comment>
<proteinExistence type="predicted"/>
<feature type="coiled-coil region" evidence="1">
    <location>
        <begin position="183"/>
        <end position="210"/>
    </location>
</feature>
<dbReference type="AlphaFoldDB" id="A0A328IL29"/>